<dbReference type="NCBIfam" id="NF008750">
    <property type="entry name" value="PRK11784.1-2"/>
    <property type="match status" value="1"/>
</dbReference>
<dbReference type="OrthoDB" id="9808735at2"/>
<dbReference type="Pfam" id="PF00581">
    <property type="entry name" value="Rhodanese"/>
    <property type="match status" value="1"/>
</dbReference>
<name>R4KI59_9FIRM</name>
<feature type="domain" description="Rhodanese" evidence="2">
    <location>
        <begin position="13"/>
        <end position="130"/>
    </location>
</feature>
<dbReference type="RefSeq" id="WP_006522502.1">
    <property type="nucleotide sequence ID" value="NC_021184.1"/>
</dbReference>
<evidence type="ECO:0000259" key="2">
    <source>
        <dbReference type="PROSITE" id="PS50206"/>
    </source>
</evidence>
<gene>
    <name evidence="3" type="ORF">Desgi_1874</name>
</gene>
<evidence type="ECO:0000313" key="4">
    <source>
        <dbReference type="Proteomes" id="UP000013520"/>
    </source>
</evidence>
<dbReference type="InterPro" id="IPR001763">
    <property type="entry name" value="Rhodanese-like_dom"/>
</dbReference>
<dbReference type="SUPFAM" id="SSF52540">
    <property type="entry name" value="P-loop containing nucleoside triphosphate hydrolases"/>
    <property type="match status" value="1"/>
</dbReference>
<dbReference type="EMBL" id="CP003273">
    <property type="protein sequence ID" value="AGL01322.1"/>
    <property type="molecule type" value="Genomic_DNA"/>
</dbReference>
<reference evidence="3 4" key="1">
    <citation type="submission" date="2012-01" db="EMBL/GenBank/DDBJ databases">
        <title>Complete sequence of Desulfotomaculum gibsoniae DSM 7213.</title>
        <authorList>
            <consortium name="US DOE Joint Genome Institute"/>
            <person name="Lucas S."/>
            <person name="Han J."/>
            <person name="Lapidus A."/>
            <person name="Cheng J.-F."/>
            <person name="Goodwin L."/>
            <person name="Pitluck S."/>
            <person name="Peters L."/>
            <person name="Ovchinnikova G."/>
            <person name="Teshima H."/>
            <person name="Detter J.C."/>
            <person name="Han C."/>
            <person name="Tapia R."/>
            <person name="Land M."/>
            <person name="Hauser L."/>
            <person name="Kyrpides N."/>
            <person name="Ivanova N."/>
            <person name="Pagani I."/>
            <person name="Parshina S."/>
            <person name="Plugge C."/>
            <person name="Muyzer G."/>
            <person name="Kuever J."/>
            <person name="Ivanova A."/>
            <person name="Nazina T."/>
            <person name="Klenk H.-P."/>
            <person name="Brambilla E."/>
            <person name="Spring S."/>
            <person name="Stams A.F."/>
            <person name="Woyke T."/>
        </authorList>
    </citation>
    <scope>NUCLEOTIDE SEQUENCE [LARGE SCALE GENOMIC DNA]</scope>
    <source>
        <strain evidence="3 4">DSM 7213</strain>
    </source>
</reference>
<keyword evidence="4" id="KW-1185">Reference proteome</keyword>
<dbReference type="GO" id="GO:0043828">
    <property type="term" value="F:tRNA 2-selenouridine synthase activity"/>
    <property type="evidence" value="ECO:0007669"/>
    <property type="project" value="InterPro"/>
</dbReference>
<evidence type="ECO:0000313" key="3">
    <source>
        <dbReference type="EMBL" id="AGL01322.1"/>
    </source>
</evidence>
<dbReference type="KEGG" id="dgi:Desgi_1874"/>
<dbReference type="AlphaFoldDB" id="R4KI59"/>
<dbReference type="GO" id="GO:0002098">
    <property type="term" value="P:tRNA wobble uridine modification"/>
    <property type="evidence" value="ECO:0007669"/>
    <property type="project" value="InterPro"/>
</dbReference>
<dbReference type="eggNOG" id="COG2603">
    <property type="taxonomic scope" value="Bacteria"/>
</dbReference>
<dbReference type="PANTHER" id="PTHR30401:SF0">
    <property type="entry name" value="TRNA 2-SELENOURIDINE SYNTHASE"/>
    <property type="match status" value="1"/>
</dbReference>
<sequence length="353" mass="39590">MYTNVDIYQALHELADVPVVDLRSPGEYGEATIPGAFNIPLLDNIERALVGTVHKNQGPDKARELAMEIVAPRLPVFVKSFQKIAQYKKVMIFCWRGGDRSHFAGSILDAMGFKVYRILGGFKAYRRLVTAYLGEENLPLRAVVVHGLTGVGKTDLLLALKDMGHPVLDLEGLAKHRGSVFGKIGQPPSPGQKMFEALIERALRRAEKYGIFLVECESRRLGNLYVPDSVLNTMQKGHRVLLYAPFNTRVQRIMRDYALGGPGNLSALQDAVVRLTKYLGKTKVNELNQRLAMGNFREVFGFLLGEYYDPLYKYPDGPSKDYDLSVNTQNMHDAVQRVSDFIISLPEYKIPGR</sequence>
<dbReference type="SMART" id="SM00450">
    <property type="entry name" value="RHOD"/>
    <property type="match status" value="1"/>
</dbReference>
<keyword evidence="1" id="KW-0711">Selenium</keyword>
<dbReference type="InterPro" id="IPR017582">
    <property type="entry name" value="SelU"/>
</dbReference>
<dbReference type="STRING" id="767817.Desgi_1874"/>
<dbReference type="NCBIfam" id="TIGR03167">
    <property type="entry name" value="tRNA_sel_U_synt"/>
    <property type="match status" value="1"/>
</dbReference>
<dbReference type="Proteomes" id="UP000013520">
    <property type="component" value="Chromosome"/>
</dbReference>
<dbReference type="PROSITE" id="PS50206">
    <property type="entry name" value="RHODANESE_3"/>
    <property type="match status" value="1"/>
</dbReference>
<protein>
    <submittedName>
        <fullName evidence="3">tRNA 2-selenouridine synthase</fullName>
    </submittedName>
</protein>
<dbReference type="PANTHER" id="PTHR30401">
    <property type="entry name" value="TRNA 2-SELENOURIDINE SYNTHASE"/>
    <property type="match status" value="1"/>
</dbReference>
<dbReference type="HOGENOM" id="CLU_043456_0_0_9"/>
<dbReference type="SUPFAM" id="SSF52821">
    <property type="entry name" value="Rhodanese/Cell cycle control phosphatase"/>
    <property type="match status" value="1"/>
</dbReference>
<accession>R4KI59</accession>
<proteinExistence type="predicted"/>
<evidence type="ECO:0000256" key="1">
    <source>
        <dbReference type="ARBA" id="ARBA00023266"/>
    </source>
</evidence>
<dbReference type="Gene3D" id="3.40.250.10">
    <property type="entry name" value="Rhodanese-like domain"/>
    <property type="match status" value="1"/>
</dbReference>
<dbReference type="InterPro" id="IPR027417">
    <property type="entry name" value="P-loop_NTPase"/>
</dbReference>
<dbReference type="Pfam" id="PF26341">
    <property type="entry name" value="AAA_SelU"/>
    <property type="match status" value="1"/>
</dbReference>
<dbReference type="InterPro" id="IPR058840">
    <property type="entry name" value="AAA_SelU"/>
</dbReference>
<dbReference type="InterPro" id="IPR036873">
    <property type="entry name" value="Rhodanese-like_dom_sf"/>
</dbReference>
<organism evidence="3 4">
    <name type="scientific">Desulfoscipio gibsoniae DSM 7213</name>
    <dbReference type="NCBI Taxonomy" id="767817"/>
    <lineage>
        <taxon>Bacteria</taxon>
        <taxon>Bacillati</taxon>
        <taxon>Bacillota</taxon>
        <taxon>Clostridia</taxon>
        <taxon>Eubacteriales</taxon>
        <taxon>Desulfallaceae</taxon>
        <taxon>Desulfoscipio</taxon>
    </lineage>
</organism>